<evidence type="ECO:0000313" key="3">
    <source>
        <dbReference type="Proteomes" id="UP000236732"/>
    </source>
</evidence>
<sequence length="59" mass="6663">MFHRKPLEERIAERQAKLPPLKEGEHFEHGPAKFVFVTLIAAVVLMHVVGLGVVMHFSS</sequence>
<evidence type="ECO:0000256" key="1">
    <source>
        <dbReference type="SAM" id="Phobius"/>
    </source>
</evidence>
<dbReference type="AlphaFoldDB" id="A0A1H6DSD0"/>
<organism evidence="2 3">
    <name type="scientific">Nonomuraea solani</name>
    <dbReference type="NCBI Taxonomy" id="1144553"/>
    <lineage>
        <taxon>Bacteria</taxon>
        <taxon>Bacillati</taxon>
        <taxon>Actinomycetota</taxon>
        <taxon>Actinomycetes</taxon>
        <taxon>Streptosporangiales</taxon>
        <taxon>Streptosporangiaceae</taxon>
        <taxon>Nonomuraea</taxon>
    </lineage>
</organism>
<keyword evidence="1" id="KW-1133">Transmembrane helix</keyword>
<name>A0A1H6DSD0_9ACTN</name>
<keyword evidence="3" id="KW-1185">Reference proteome</keyword>
<gene>
    <name evidence="2" type="ORF">SAMN05444920_106191</name>
</gene>
<feature type="transmembrane region" description="Helical" evidence="1">
    <location>
        <begin position="34"/>
        <end position="57"/>
    </location>
</feature>
<proteinExistence type="predicted"/>
<reference evidence="2 3" key="1">
    <citation type="submission" date="2016-10" db="EMBL/GenBank/DDBJ databases">
        <authorList>
            <person name="de Groot N.N."/>
        </authorList>
    </citation>
    <scope>NUCLEOTIDE SEQUENCE [LARGE SCALE GENOMIC DNA]</scope>
    <source>
        <strain evidence="2 3">CGMCC 4.7037</strain>
    </source>
</reference>
<dbReference type="Proteomes" id="UP000236732">
    <property type="component" value="Unassembled WGS sequence"/>
</dbReference>
<dbReference type="RefSeq" id="WP_103958126.1">
    <property type="nucleotide sequence ID" value="NZ_FNVT01000006.1"/>
</dbReference>
<accession>A0A1H6DSD0</accession>
<dbReference type="OrthoDB" id="3540364at2"/>
<keyword evidence="1" id="KW-0472">Membrane</keyword>
<evidence type="ECO:0000313" key="2">
    <source>
        <dbReference type="EMBL" id="SEG88130.1"/>
    </source>
</evidence>
<protein>
    <submittedName>
        <fullName evidence="2">Uncharacterized protein</fullName>
    </submittedName>
</protein>
<keyword evidence="1" id="KW-0812">Transmembrane</keyword>
<dbReference type="EMBL" id="FNVT01000006">
    <property type="protein sequence ID" value="SEG88130.1"/>
    <property type="molecule type" value="Genomic_DNA"/>
</dbReference>